<dbReference type="Proteomes" id="UP000246702">
    <property type="component" value="Unassembled WGS sequence"/>
</dbReference>
<keyword evidence="1" id="KW-0472">Membrane</keyword>
<evidence type="ECO:0000313" key="3">
    <source>
        <dbReference type="Proteomes" id="UP000246702"/>
    </source>
</evidence>
<dbReference type="AlphaFoldDB" id="A0A317X5I9"/>
<dbReference type="RefSeq" id="XP_025469538.1">
    <property type="nucleotide sequence ID" value="XM_025616827.1"/>
</dbReference>
<keyword evidence="3" id="KW-1185">Reference proteome</keyword>
<proteinExistence type="predicted"/>
<protein>
    <submittedName>
        <fullName evidence="2">Uncharacterized protein</fullName>
    </submittedName>
</protein>
<comment type="caution">
    <text evidence="2">The sequence shown here is derived from an EMBL/GenBank/DDBJ whole genome shotgun (WGS) entry which is preliminary data.</text>
</comment>
<dbReference type="OrthoDB" id="4425826at2759"/>
<sequence>IYLNIFKINSQVFVPFILVIISRVCLLFNISKFKSKYTKQETLFSCNKALPIFLDITRKHGLEKTLIFKKLLNAIFYLTPPLTDTDKNKYYLL</sequence>
<feature type="transmembrane region" description="Helical" evidence="1">
    <location>
        <begin position="12"/>
        <end position="30"/>
    </location>
</feature>
<organism evidence="2 3">
    <name type="scientific">Aspergillus sclerotioniger CBS 115572</name>
    <dbReference type="NCBI Taxonomy" id="1450535"/>
    <lineage>
        <taxon>Eukaryota</taxon>
        <taxon>Fungi</taxon>
        <taxon>Dikarya</taxon>
        <taxon>Ascomycota</taxon>
        <taxon>Pezizomycotina</taxon>
        <taxon>Eurotiomycetes</taxon>
        <taxon>Eurotiomycetidae</taxon>
        <taxon>Eurotiales</taxon>
        <taxon>Aspergillaceae</taxon>
        <taxon>Aspergillus</taxon>
        <taxon>Aspergillus subgen. Circumdati</taxon>
    </lineage>
</organism>
<accession>A0A317X5I9</accession>
<feature type="non-terminal residue" evidence="2">
    <location>
        <position position="1"/>
    </location>
</feature>
<dbReference type="GeneID" id="37118970"/>
<gene>
    <name evidence="2" type="ORF">BO94DRAFT_617264</name>
</gene>
<dbReference type="EMBL" id="MSFK01000008">
    <property type="protein sequence ID" value="PWY91810.1"/>
    <property type="molecule type" value="Genomic_DNA"/>
</dbReference>
<keyword evidence="1" id="KW-0812">Transmembrane</keyword>
<keyword evidence="1" id="KW-1133">Transmembrane helix</keyword>
<reference evidence="2 3" key="1">
    <citation type="submission" date="2016-12" db="EMBL/GenBank/DDBJ databases">
        <title>The genomes of Aspergillus section Nigri reveals drivers in fungal speciation.</title>
        <authorList>
            <consortium name="DOE Joint Genome Institute"/>
            <person name="Vesth T.C."/>
            <person name="Nybo J."/>
            <person name="Theobald S."/>
            <person name="Brandl J."/>
            <person name="Frisvad J.C."/>
            <person name="Nielsen K.F."/>
            <person name="Lyhne E.K."/>
            <person name="Kogle M.E."/>
            <person name="Kuo A."/>
            <person name="Riley R."/>
            <person name="Clum A."/>
            <person name="Nolan M."/>
            <person name="Lipzen A."/>
            <person name="Salamov A."/>
            <person name="Henrissat B."/>
            <person name="Wiebenga A."/>
            <person name="De Vries R.P."/>
            <person name="Grigoriev I.V."/>
            <person name="Mortensen U.H."/>
            <person name="Andersen M.R."/>
            <person name="Baker S.E."/>
        </authorList>
    </citation>
    <scope>NUCLEOTIDE SEQUENCE [LARGE SCALE GENOMIC DNA]</scope>
    <source>
        <strain evidence="2 3">CBS 115572</strain>
    </source>
</reference>
<name>A0A317X5I9_9EURO</name>
<evidence type="ECO:0000313" key="2">
    <source>
        <dbReference type="EMBL" id="PWY91810.1"/>
    </source>
</evidence>
<evidence type="ECO:0000256" key="1">
    <source>
        <dbReference type="SAM" id="Phobius"/>
    </source>
</evidence>